<feature type="region of interest" description="Disordered" evidence="1">
    <location>
        <begin position="81"/>
        <end position="136"/>
    </location>
</feature>
<dbReference type="EMBL" id="GL833548">
    <property type="protein sequence ID" value="EGB02413.1"/>
    <property type="molecule type" value="Genomic_DNA"/>
</dbReference>
<keyword evidence="3" id="KW-1185">Reference proteome</keyword>
<name>F0YR46_AURAN</name>
<dbReference type="RefSeq" id="XP_009042889.1">
    <property type="nucleotide sequence ID" value="XM_009044641.1"/>
</dbReference>
<dbReference type="KEGG" id="aaf:AURANDRAFT_68907"/>
<feature type="compositionally biased region" description="Basic and acidic residues" evidence="1">
    <location>
        <begin position="115"/>
        <end position="136"/>
    </location>
</feature>
<protein>
    <submittedName>
        <fullName evidence="2">Uncharacterized protein</fullName>
    </submittedName>
</protein>
<feature type="compositionally biased region" description="Acidic residues" evidence="1">
    <location>
        <begin position="88"/>
        <end position="100"/>
    </location>
</feature>
<dbReference type="GeneID" id="20227107"/>
<accession>F0YR46</accession>
<proteinExistence type="predicted"/>
<dbReference type="AlphaFoldDB" id="F0YR46"/>
<sequence>MPSAAAADAALPAALLAPPLTPALASPQSGVALLPPPPGIDAGTWSAALAAAWGSRPPWSPSTPGGADGVSTDVVALGSAALLTPAKDDDEPDADDDDAWESVPAPGDDDGGDGATKEEAKDGDDAKAKDGDKEEK</sequence>
<feature type="non-terminal residue" evidence="2">
    <location>
        <position position="136"/>
    </location>
</feature>
<evidence type="ECO:0000256" key="1">
    <source>
        <dbReference type="SAM" id="MobiDB-lite"/>
    </source>
</evidence>
<dbReference type="Proteomes" id="UP000002729">
    <property type="component" value="Unassembled WGS sequence"/>
</dbReference>
<feature type="region of interest" description="Disordered" evidence="1">
    <location>
        <begin position="20"/>
        <end position="43"/>
    </location>
</feature>
<gene>
    <name evidence="2" type="ORF">AURANDRAFT_68907</name>
</gene>
<dbReference type="InParanoid" id="F0YR46"/>
<reference evidence="2 3" key="1">
    <citation type="journal article" date="2011" name="Proc. Natl. Acad. Sci. U.S.A.">
        <title>Niche of harmful alga Aureococcus anophagefferens revealed through ecogenomics.</title>
        <authorList>
            <person name="Gobler C.J."/>
            <person name="Berry D.L."/>
            <person name="Dyhrman S.T."/>
            <person name="Wilhelm S.W."/>
            <person name="Salamov A."/>
            <person name="Lobanov A.V."/>
            <person name="Zhang Y."/>
            <person name="Collier J.L."/>
            <person name="Wurch L.L."/>
            <person name="Kustka A.B."/>
            <person name="Dill B.D."/>
            <person name="Shah M."/>
            <person name="VerBerkmoes N.C."/>
            <person name="Kuo A."/>
            <person name="Terry A."/>
            <person name="Pangilinan J."/>
            <person name="Lindquist E.A."/>
            <person name="Lucas S."/>
            <person name="Paulsen I.T."/>
            <person name="Hattenrath-Lehmann T.K."/>
            <person name="Talmage S.C."/>
            <person name="Walker E.A."/>
            <person name="Koch F."/>
            <person name="Burson A.M."/>
            <person name="Marcoval M.A."/>
            <person name="Tang Y.Z."/>
            <person name="Lecleir G.R."/>
            <person name="Coyne K.J."/>
            <person name="Berg G.M."/>
            <person name="Bertrand E.M."/>
            <person name="Saito M.A."/>
            <person name="Gladyshev V.N."/>
            <person name="Grigoriev I.V."/>
        </authorList>
    </citation>
    <scope>NUCLEOTIDE SEQUENCE [LARGE SCALE GENOMIC DNA]</scope>
    <source>
        <strain evidence="3">CCMP 1984</strain>
    </source>
</reference>
<feature type="region of interest" description="Disordered" evidence="1">
    <location>
        <begin position="54"/>
        <end position="73"/>
    </location>
</feature>
<evidence type="ECO:0000313" key="3">
    <source>
        <dbReference type="Proteomes" id="UP000002729"/>
    </source>
</evidence>
<organism evidence="3">
    <name type="scientific">Aureococcus anophagefferens</name>
    <name type="common">Harmful bloom alga</name>
    <dbReference type="NCBI Taxonomy" id="44056"/>
    <lineage>
        <taxon>Eukaryota</taxon>
        <taxon>Sar</taxon>
        <taxon>Stramenopiles</taxon>
        <taxon>Ochrophyta</taxon>
        <taxon>Pelagophyceae</taxon>
        <taxon>Pelagomonadales</taxon>
        <taxon>Pelagomonadaceae</taxon>
        <taxon>Aureococcus</taxon>
    </lineage>
</organism>
<evidence type="ECO:0000313" key="2">
    <source>
        <dbReference type="EMBL" id="EGB02413.1"/>
    </source>
</evidence>